<dbReference type="AlphaFoldDB" id="A0A822Z2L8"/>
<evidence type="ECO:0000313" key="3">
    <source>
        <dbReference type="Proteomes" id="UP000607653"/>
    </source>
</evidence>
<keyword evidence="3" id="KW-1185">Reference proteome</keyword>
<name>A0A822Z2L8_NELNU</name>
<proteinExistence type="predicted"/>
<feature type="region of interest" description="Disordered" evidence="1">
    <location>
        <begin position="19"/>
        <end position="38"/>
    </location>
</feature>
<comment type="caution">
    <text evidence="2">The sequence shown here is derived from an EMBL/GenBank/DDBJ whole genome shotgun (WGS) entry which is preliminary data.</text>
</comment>
<reference evidence="2 3" key="1">
    <citation type="journal article" date="2020" name="Mol. Biol. Evol.">
        <title>Distinct Expression and Methylation Patterns for Genes with Different Fates following a Single Whole-Genome Duplication in Flowering Plants.</title>
        <authorList>
            <person name="Shi T."/>
            <person name="Rahmani R.S."/>
            <person name="Gugger P.F."/>
            <person name="Wang M."/>
            <person name="Li H."/>
            <person name="Zhang Y."/>
            <person name="Li Z."/>
            <person name="Wang Q."/>
            <person name="Van de Peer Y."/>
            <person name="Marchal K."/>
            <person name="Chen J."/>
        </authorList>
    </citation>
    <scope>NUCLEOTIDE SEQUENCE [LARGE SCALE GENOMIC DNA]</scope>
    <source>
        <tissue evidence="2">Leaf</tissue>
    </source>
</reference>
<gene>
    <name evidence="2" type="ORF">HUJ06_006378</name>
</gene>
<evidence type="ECO:0000256" key="1">
    <source>
        <dbReference type="SAM" id="MobiDB-lite"/>
    </source>
</evidence>
<dbReference type="Proteomes" id="UP000607653">
    <property type="component" value="Unassembled WGS sequence"/>
</dbReference>
<accession>A0A822Z2L8</accession>
<sequence>MPIVACFSPWCACGKPKRDRACRKTRESAPAGKRERERECACGKTKERKTRKRVCGPTGKPEKDWEITSNKSIISVENDPNVGRSGVSKIREVKVFCVCNQSVTKPPFPRLYAQCSEKSSFFFMKGPCSVFSCFSSTATLNNLY</sequence>
<protein>
    <submittedName>
        <fullName evidence="2">Uncharacterized protein</fullName>
    </submittedName>
</protein>
<dbReference type="EMBL" id="DUZY01000004">
    <property type="protein sequence ID" value="DAD35738.1"/>
    <property type="molecule type" value="Genomic_DNA"/>
</dbReference>
<feature type="compositionally biased region" description="Basic and acidic residues" evidence="1">
    <location>
        <begin position="22"/>
        <end position="38"/>
    </location>
</feature>
<evidence type="ECO:0000313" key="2">
    <source>
        <dbReference type="EMBL" id="DAD35738.1"/>
    </source>
</evidence>
<organism evidence="2 3">
    <name type="scientific">Nelumbo nucifera</name>
    <name type="common">Sacred lotus</name>
    <dbReference type="NCBI Taxonomy" id="4432"/>
    <lineage>
        <taxon>Eukaryota</taxon>
        <taxon>Viridiplantae</taxon>
        <taxon>Streptophyta</taxon>
        <taxon>Embryophyta</taxon>
        <taxon>Tracheophyta</taxon>
        <taxon>Spermatophyta</taxon>
        <taxon>Magnoliopsida</taxon>
        <taxon>Proteales</taxon>
        <taxon>Nelumbonaceae</taxon>
        <taxon>Nelumbo</taxon>
    </lineage>
</organism>